<evidence type="ECO:0000256" key="6">
    <source>
        <dbReference type="RuleBase" id="RU364146"/>
    </source>
</evidence>
<protein>
    <recommendedName>
        <fullName evidence="6">Mediator of RNA polymerase II transcription subunit 10</fullName>
    </recommendedName>
    <alternativeName>
        <fullName evidence="6">Mediator complex subunit 10</fullName>
    </alternativeName>
</protein>
<evidence type="ECO:0000256" key="2">
    <source>
        <dbReference type="ARBA" id="ARBA00005389"/>
    </source>
</evidence>
<dbReference type="GO" id="GO:0016592">
    <property type="term" value="C:mediator complex"/>
    <property type="evidence" value="ECO:0007669"/>
    <property type="project" value="InterPro"/>
</dbReference>
<dbReference type="EMBL" id="HG793125">
    <property type="protein sequence ID" value="CDK24512.1"/>
    <property type="molecule type" value="Genomic_DNA"/>
</dbReference>
<evidence type="ECO:0000256" key="5">
    <source>
        <dbReference type="ARBA" id="ARBA00023242"/>
    </source>
</evidence>
<dbReference type="Pfam" id="PF09748">
    <property type="entry name" value="Med10"/>
    <property type="match status" value="1"/>
</dbReference>
<comment type="function">
    <text evidence="6">Component of the Mediator complex, a coactivator involved in the regulated transcription of nearly all RNA polymerase II-dependent genes. Mediator functions as a bridge to convey information from gene-specific regulatory proteins to the basal RNA polymerase II transcription machinery. Mediator is recruited to promoters by direct interactions with regulatory proteins and serves as a scaffold for the assembly of a functional preinitiation complex with RNA polymerase II and the general transcription factors.</text>
</comment>
<keyword evidence="6" id="KW-0010">Activator</keyword>
<comment type="subcellular location">
    <subcellularLocation>
        <location evidence="1 6">Nucleus</location>
    </subcellularLocation>
</comment>
<evidence type="ECO:0000313" key="7">
    <source>
        <dbReference type="EMBL" id="CDK24512.1"/>
    </source>
</evidence>
<evidence type="ECO:0000256" key="4">
    <source>
        <dbReference type="ARBA" id="ARBA00023163"/>
    </source>
</evidence>
<accession>W6MJC1</accession>
<organism evidence="7 8">
    <name type="scientific">Kuraishia capsulata CBS 1993</name>
    <dbReference type="NCBI Taxonomy" id="1382522"/>
    <lineage>
        <taxon>Eukaryota</taxon>
        <taxon>Fungi</taxon>
        <taxon>Dikarya</taxon>
        <taxon>Ascomycota</taxon>
        <taxon>Saccharomycotina</taxon>
        <taxon>Pichiomycetes</taxon>
        <taxon>Pichiales</taxon>
        <taxon>Pichiaceae</taxon>
        <taxon>Kuraishia</taxon>
    </lineage>
</organism>
<keyword evidence="3 6" id="KW-0805">Transcription regulation</keyword>
<comment type="subunit">
    <text evidence="6">Component of the Mediator complex.</text>
</comment>
<keyword evidence="8" id="KW-1185">Reference proteome</keyword>
<dbReference type="STRING" id="1382522.W6MJC1"/>
<evidence type="ECO:0000256" key="3">
    <source>
        <dbReference type="ARBA" id="ARBA00023015"/>
    </source>
</evidence>
<reference evidence="7" key="1">
    <citation type="submission" date="2013-12" db="EMBL/GenBank/DDBJ databases">
        <authorList>
            <person name="Genoscope - CEA"/>
        </authorList>
    </citation>
    <scope>NUCLEOTIDE SEQUENCE</scope>
    <source>
        <strain evidence="7">CBS 1993</strain>
    </source>
</reference>
<evidence type="ECO:0000313" key="8">
    <source>
        <dbReference type="Proteomes" id="UP000019384"/>
    </source>
</evidence>
<reference evidence="7" key="2">
    <citation type="submission" date="2014-02" db="EMBL/GenBank/DDBJ databases">
        <title>Complete DNA sequence of /Kuraishia capsulata/ illustrates novel genomic features among budding yeasts (/Saccharomycotina/).</title>
        <authorList>
            <person name="Morales L."/>
            <person name="Noel B."/>
            <person name="Porcel B."/>
            <person name="Marcet-Houben M."/>
            <person name="Hullo M-F."/>
            <person name="Sacerdot C."/>
            <person name="Tekaia F."/>
            <person name="Leh-Louis V."/>
            <person name="Despons L."/>
            <person name="Khanna V."/>
            <person name="Aury J-M."/>
            <person name="Barbe V."/>
            <person name="Couloux A."/>
            <person name="Labadie K."/>
            <person name="Pelletier E."/>
            <person name="Souciet J-L."/>
            <person name="Boekhout T."/>
            <person name="Gabaldon T."/>
            <person name="Wincker P."/>
            <person name="Dujon B."/>
        </authorList>
    </citation>
    <scope>NUCLEOTIDE SEQUENCE</scope>
    <source>
        <strain evidence="7">CBS 1993</strain>
    </source>
</reference>
<proteinExistence type="inferred from homology"/>
<name>W6MJC1_9ASCO</name>
<comment type="similarity">
    <text evidence="2 6">Belongs to the Mediator complex subunit 10 family.</text>
</comment>
<dbReference type="GO" id="GO:0003712">
    <property type="term" value="F:transcription coregulator activity"/>
    <property type="evidence" value="ECO:0007669"/>
    <property type="project" value="InterPro"/>
</dbReference>
<keyword evidence="5 6" id="KW-0539">Nucleus</keyword>
<dbReference type="InterPro" id="IPR019145">
    <property type="entry name" value="Mediator_Med10"/>
</dbReference>
<dbReference type="Proteomes" id="UP000019384">
    <property type="component" value="Unassembled WGS sequence"/>
</dbReference>
<dbReference type="AlphaFoldDB" id="W6MJC1"/>
<dbReference type="GO" id="GO:0006357">
    <property type="term" value="P:regulation of transcription by RNA polymerase II"/>
    <property type="evidence" value="ECO:0007669"/>
    <property type="project" value="InterPro"/>
</dbReference>
<sequence length="142" mass="15932">MTTDTPIEDKTTSLGRAQDELANLIETLIHLGVQVHDFTGTNEAKAGLANNINKVIGQLQEISTSHDLKEYSIPMEVLNYVEDGRNPDVYTREFVEVVRKVNQFLNGKAVGFGRFRDVLGDKIIQEFPELTDSVHDIKTRTS</sequence>
<dbReference type="HOGENOM" id="CLU_096169_1_1_1"/>
<keyword evidence="4 6" id="KW-0804">Transcription</keyword>
<gene>
    <name evidence="6" type="primary">MED10</name>
    <name evidence="7" type="ORF">KUCA_T00000476001</name>
</gene>
<evidence type="ECO:0000256" key="1">
    <source>
        <dbReference type="ARBA" id="ARBA00004123"/>
    </source>
</evidence>
<dbReference type="OrthoDB" id="337270at2759"/>